<comment type="caution">
    <text evidence="1">The sequence shown here is derived from an EMBL/GenBank/DDBJ whole genome shotgun (WGS) entry which is preliminary data.</text>
</comment>
<proteinExistence type="predicted"/>
<accession>A0A955L976</accession>
<evidence type="ECO:0000313" key="2">
    <source>
        <dbReference type="Proteomes" id="UP000754563"/>
    </source>
</evidence>
<reference evidence="1" key="1">
    <citation type="submission" date="2020-04" db="EMBL/GenBank/DDBJ databases">
        <authorList>
            <person name="Zhang T."/>
        </authorList>
    </citation>
    <scope>NUCLEOTIDE SEQUENCE</scope>
    <source>
        <strain evidence="1">HKST-UBA11</strain>
    </source>
</reference>
<protein>
    <submittedName>
        <fullName evidence="1">Uncharacterized protein</fullName>
    </submittedName>
</protein>
<reference evidence="1" key="2">
    <citation type="journal article" date="2021" name="Microbiome">
        <title>Successional dynamics and alternative stable states in a saline activated sludge microbial community over 9 years.</title>
        <authorList>
            <person name="Wang Y."/>
            <person name="Ye J."/>
            <person name="Ju F."/>
            <person name="Liu L."/>
            <person name="Boyd J.A."/>
            <person name="Deng Y."/>
            <person name="Parks D.H."/>
            <person name="Jiang X."/>
            <person name="Yin X."/>
            <person name="Woodcroft B.J."/>
            <person name="Tyson G.W."/>
            <person name="Hugenholtz P."/>
            <person name="Polz M.F."/>
            <person name="Zhang T."/>
        </authorList>
    </citation>
    <scope>NUCLEOTIDE SEQUENCE</scope>
    <source>
        <strain evidence="1">HKST-UBA11</strain>
    </source>
</reference>
<dbReference type="EMBL" id="JAGQLH010000142">
    <property type="protein sequence ID" value="MCA9386363.1"/>
    <property type="molecule type" value="Genomic_DNA"/>
</dbReference>
<dbReference type="Proteomes" id="UP000754563">
    <property type="component" value="Unassembled WGS sequence"/>
</dbReference>
<dbReference type="AlphaFoldDB" id="A0A955L976"/>
<name>A0A955L976_9BACT</name>
<evidence type="ECO:0000313" key="1">
    <source>
        <dbReference type="EMBL" id="MCA9386363.1"/>
    </source>
</evidence>
<gene>
    <name evidence="1" type="ORF">KC717_06995</name>
</gene>
<organism evidence="1 2">
    <name type="scientific">Candidatus Dojkabacteria bacterium</name>
    <dbReference type="NCBI Taxonomy" id="2099670"/>
    <lineage>
        <taxon>Bacteria</taxon>
        <taxon>Candidatus Dojkabacteria</taxon>
    </lineage>
</organism>
<sequence length="337" mass="38959">MLPDLPLFLDTIRFAQLEATAQYVPRNFPAIYGATYRFHGEGYHPAIFYENNSLEDHLSAGDFLLQILTPHFPNIDINTARKIYRHHDDIEIHPEYSDIPVLSEHPPDLPSEHDIADLLFGENPELLFLFDDFTRAARIISGHECAIAPSKEALLAKLVDILEGNSTYFTLVSNYLSSEQFYYKFDDQEFSDIRAHALRAWNYFQNFLENVLTLSDRLPGNYNSDSFIDNASAITIHYSHQITHWMTPLLSPLQDLRFFNSLLQSPSQIHHLSYKTILDGLMFYASIPHLKPSIIQTLSDMRMTIQREIQSDYIAPSEWETIQRNLDKIAQLKSHLL</sequence>